<gene>
    <name evidence="2" type="ORF">W97_04336</name>
</gene>
<keyword evidence="3" id="KW-1185">Reference proteome</keyword>
<organism evidence="2 3">
    <name type="scientific">Coniosporium apollinis (strain CBS 100218)</name>
    <name type="common">Rock-inhabiting black yeast</name>
    <dbReference type="NCBI Taxonomy" id="1168221"/>
    <lineage>
        <taxon>Eukaryota</taxon>
        <taxon>Fungi</taxon>
        <taxon>Dikarya</taxon>
        <taxon>Ascomycota</taxon>
        <taxon>Pezizomycotina</taxon>
        <taxon>Dothideomycetes</taxon>
        <taxon>Dothideomycetes incertae sedis</taxon>
        <taxon>Coniosporium</taxon>
    </lineage>
</organism>
<dbReference type="OrthoDB" id="20729at2759"/>
<dbReference type="CDD" id="cd23954">
    <property type="entry name" value="AMO1_CTD"/>
    <property type="match status" value="1"/>
</dbReference>
<reference evidence="3" key="1">
    <citation type="submission" date="2012-06" db="EMBL/GenBank/DDBJ databases">
        <title>The genome sequence of Coniosporium apollinis CBS 100218.</title>
        <authorList>
            <consortium name="The Broad Institute Genome Sequencing Platform"/>
            <person name="Cuomo C."/>
            <person name="Gorbushina A."/>
            <person name="Noack S."/>
            <person name="Walker B."/>
            <person name="Young S.K."/>
            <person name="Zeng Q."/>
            <person name="Gargeya S."/>
            <person name="Fitzgerald M."/>
            <person name="Haas B."/>
            <person name="Abouelleil A."/>
            <person name="Alvarado L."/>
            <person name="Arachchi H.M."/>
            <person name="Berlin A.M."/>
            <person name="Chapman S.B."/>
            <person name="Goldberg J."/>
            <person name="Griggs A."/>
            <person name="Gujja S."/>
            <person name="Hansen M."/>
            <person name="Howarth C."/>
            <person name="Imamovic A."/>
            <person name="Larimer J."/>
            <person name="McCowan C."/>
            <person name="Montmayeur A."/>
            <person name="Murphy C."/>
            <person name="Neiman D."/>
            <person name="Pearson M."/>
            <person name="Priest M."/>
            <person name="Roberts A."/>
            <person name="Saif S."/>
            <person name="Shea T."/>
            <person name="Sisk P."/>
            <person name="Sykes S."/>
            <person name="Wortman J."/>
            <person name="Nusbaum C."/>
            <person name="Birren B."/>
        </authorList>
    </citation>
    <scope>NUCLEOTIDE SEQUENCE [LARGE SCALE GENOMIC DNA]</scope>
    <source>
        <strain evidence="3">CBS 100218</strain>
    </source>
</reference>
<accession>R7YTX9</accession>
<dbReference type="STRING" id="1168221.R7YTX9"/>
<feature type="compositionally biased region" description="Low complexity" evidence="1">
    <location>
        <begin position="415"/>
        <end position="429"/>
    </location>
</feature>
<feature type="region of interest" description="Disordered" evidence="1">
    <location>
        <begin position="198"/>
        <end position="529"/>
    </location>
</feature>
<feature type="compositionally biased region" description="Polar residues" evidence="1">
    <location>
        <begin position="289"/>
        <end position="301"/>
    </location>
</feature>
<evidence type="ECO:0000313" key="2">
    <source>
        <dbReference type="EMBL" id="EON65101.1"/>
    </source>
</evidence>
<feature type="compositionally biased region" description="Low complexity" evidence="1">
    <location>
        <begin position="358"/>
        <end position="370"/>
    </location>
</feature>
<sequence>MPQNVCKFYLQDRCRFDHPGAKQSQNYNQYQNQPRPQYQGRNQSQDPPRYQNQGQNQNRYGAFQAGSGNPPGGPRGQQGGRNYNSRNRELPYHLNAEVIEADLRDDLPTWILSEYGPGRNPPRGLFGSGVEMSPEEMRTLYYLGMANGNVQEAQQHENNLVNQARQMHQKVLHDLDGALDYVIRGETEHPNRLDIVKQSMSSSQQSPNQGALLHNRPSTSSGGAFGRPSQPGSQTAFGRPSLGQPSAPAFGQPSAAAFGQPTASAFGQPSVPAFGQPSAPSFGKPTLPAQPSSFGQPSSNAFGGAPTVPFGTAPSGGFGQSNQNVQHTNAFGQPQPSPMDTGTSTSFTPMSAGGFGQPSGSAPSAPFGAALNSTSTGGFGQPLGTAPPNPFGAAPSSISTGGFGQPSGPAPPNPFSSARGPAPAPSSFGQPSNQPSNQALAGAVNSISTATNGILSSGGFGQPPLPTSVNPVSAASVLPPTAPSSQPLPSPQTNGAATTNGTAKSLDDLPSAPLPQPPLSTYATHDRNNRLTTWKGRPVQYIPLPATEGADKAPVPHYQRPENGEWERIWFPEGMPPANLDAAPDPQRWGEGFAKAYNFVRGKGEFFGGVMPEEPPGHEFVRWDV</sequence>
<dbReference type="Proteomes" id="UP000016924">
    <property type="component" value="Unassembled WGS sequence"/>
</dbReference>
<dbReference type="eggNOG" id="ENOG502S41E">
    <property type="taxonomic scope" value="Eukaryota"/>
</dbReference>
<name>R7YTX9_CONA1</name>
<feature type="compositionally biased region" description="Low complexity" evidence="1">
    <location>
        <begin position="23"/>
        <end position="61"/>
    </location>
</feature>
<dbReference type="GO" id="GO:0005634">
    <property type="term" value="C:nucleus"/>
    <property type="evidence" value="ECO:0007669"/>
    <property type="project" value="TreeGrafter"/>
</dbReference>
<dbReference type="HOGENOM" id="CLU_028685_1_0_1"/>
<dbReference type="EMBL" id="JH767572">
    <property type="protein sequence ID" value="EON65101.1"/>
    <property type="molecule type" value="Genomic_DNA"/>
</dbReference>
<feature type="region of interest" description="Disordered" evidence="1">
    <location>
        <begin position="18"/>
        <end position="87"/>
    </location>
</feature>
<dbReference type="RefSeq" id="XP_007780418.1">
    <property type="nucleotide sequence ID" value="XM_007782228.1"/>
</dbReference>
<feature type="compositionally biased region" description="Polar residues" evidence="1">
    <location>
        <begin position="430"/>
        <end position="455"/>
    </location>
</feature>
<evidence type="ECO:0000313" key="3">
    <source>
        <dbReference type="Proteomes" id="UP000016924"/>
    </source>
</evidence>
<dbReference type="OMA" id="PNRHDIC"/>
<feature type="compositionally biased region" description="Polar residues" evidence="1">
    <location>
        <begin position="320"/>
        <end position="349"/>
    </location>
</feature>
<evidence type="ECO:0008006" key="4">
    <source>
        <dbReference type="Google" id="ProtNLM"/>
    </source>
</evidence>
<feature type="compositionally biased region" description="Pro residues" evidence="1">
    <location>
        <begin position="480"/>
        <end position="490"/>
    </location>
</feature>
<dbReference type="AlphaFoldDB" id="R7YTX9"/>
<dbReference type="GeneID" id="19901647"/>
<evidence type="ECO:0000256" key="1">
    <source>
        <dbReference type="SAM" id="MobiDB-lite"/>
    </source>
</evidence>
<dbReference type="PANTHER" id="PTHR21099">
    <property type="entry name" value="RAD201"/>
    <property type="match status" value="1"/>
</dbReference>
<proteinExistence type="predicted"/>
<feature type="compositionally biased region" description="Low complexity" evidence="1">
    <location>
        <begin position="493"/>
        <end position="511"/>
    </location>
</feature>
<dbReference type="PANTHER" id="PTHR21099:SF2">
    <property type="entry name" value="SI:CH211-113E8.11"/>
    <property type="match status" value="1"/>
</dbReference>
<protein>
    <recommendedName>
        <fullName evidence="4">C3H1-type domain-containing protein</fullName>
    </recommendedName>
</protein>